<keyword evidence="3" id="KW-1185">Reference proteome</keyword>
<protein>
    <submittedName>
        <fullName evidence="2">Uncharacterized protein</fullName>
    </submittedName>
</protein>
<reference evidence="3" key="1">
    <citation type="submission" date="2014-03" db="EMBL/GenBank/DDBJ databases">
        <authorList>
            <person name="Aksoy S."/>
            <person name="Warren W."/>
            <person name="Wilson R.K."/>
        </authorList>
    </citation>
    <scope>NUCLEOTIDE SEQUENCE [LARGE SCALE GENOMIC DNA]</scope>
    <source>
        <strain evidence="3">IAEA</strain>
    </source>
</reference>
<dbReference type="AlphaFoldDB" id="A0A1A9Z2T8"/>
<keyword evidence="1" id="KW-1133">Transmembrane helix</keyword>
<reference evidence="2" key="2">
    <citation type="submission" date="2020-05" db="UniProtKB">
        <authorList>
            <consortium name="EnsemblMetazoa"/>
        </authorList>
    </citation>
    <scope>IDENTIFICATION</scope>
    <source>
        <strain evidence="2">IAEA</strain>
    </source>
</reference>
<organism evidence="2 3">
    <name type="scientific">Glossina pallidipes</name>
    <name type="common">Tsetse fly</name>
    <dbReference type="NCBI Taxonomy" id="7398"/>
    <lineage>
        <taxon>Eukaryota</taxon>
        <taxon>Metazoa</taxon>
        <taxon>Ecdysozoa</taxon>
        <taxon>Arthropoda</taxon>
        <taxon>Hexapoda</taxon>
        <taxon>Insecta</taxon>
        <taxon>Pterygota</taxon>
        <taxon>Neoptera</taxon>
        <taxon>Endopterygota</taxon>
        <taxon>Diptera</taxon>
        <taxon>Brachycera</taxon>
        <taxon>Muscomorpha</taxon>
        <taxon>Hippoboscoidea</taxon>
        <taxon>Glossinidae</taxon>
        <taxon>Glossina</taxon>
    </lineage>
</organism>
<dbReference type="EnsemblMetazoa" id="GPAI002034-RA">
    <property type="protein sequence ID" value="GPAI002034-PA"/>
    <property type="gene ID" value="GPAI002034"/>
</dbReference>
<proteinExistence type="predicted"/>
<keyword evidence="1" id="KW-0812">Transmembrane</keyword>
<dbReference type="Proteomes" id="UP000092445">
    <property type="component" value="Unassembled WGS sequence"/>
</dbReference>
<dbReference type="VEuPathDB" id="VectorBase:GPAI002034"/>
<sequence length="126" mass="14859">MYLDLIVWRFCCWLLLIVCLCWRSTQQVHHRSIQECLHFLDSIIGQRKTSIVNCQVLYEKVTLLRFYKCYPKFEIAIEFGNVLAYRRFNICHVDSPPDQIPTNRVRDVAGECRSDGQAKIMFLVIG</sequence>
<feature type="transmembrane region" description="Helical" evidence="1">
    <location>
        <begin position="6"/>
        <end position="22"/>
    </location>
</feature>
<accession>A0A1A9Z2T8</accession>
<evidence type="ECO:0000256" key="1">
    <source>
        <dbReference type="SAM" id="Phobius"/>
    </source>
</evidence>
<evidence type="ECO:0000313" key="2">
    <source>
        <dbReference type="EnsemblMetazoa" id="GPAI002034-PA"/>
    </source>
</evidence>
<evidence type="ECO:0000313" key="3">
    <source>
        <dbReference type="Proteomes" id="UP000092445"/>
    </source>
</evidence>
<name>A0A1A9Z2T8_GLOPL</name>
<keyword evidence="1" id="KW-0472">Membrane</keyword>